<protein>
    <recommendedName>
        <fullName evidence="5">Secreted protein</fullName>
    </recommendedName>
</protein>
<feature type="signal peptide" evidence="2">
    <location>
        <begin position="1"/>
        <end position="26"/>
    </location>
</feature>
<reference evidence="3" key="1">
    <citation type="submission" date="2023-06" db="EMBL/GenBank/DDBJ databases">
        <title>Genome-scale phylogeny and comparative genomics of the fungal order Sordariales.</title>
        <authorList>
            <consortium name="Lawrence Berkeley National Laboratory"/>
            <person name="Hensen N."/>
            <person name="Bonometti L."/>
            <person name="Westerberg I."/>
            <person name="Brannstrom I.O."/>
            <person name="Guillou S."/>
            <person name="Cros-Aarteil S."/>
            <person name="Calhoun S."/>
            <person name="Haridas S."/>
            <person name="Kuo A."/>
            <person name="Mondo S."/>
            <person name="Pangilinan J."/>
            <person name="Riley R."/>
            <person name="LaButti K."/>
            <person name="Andreopoulos B."/>
            <person name="Lipzen A."/>
            <person name="Chen C."/>
            <person name="Yanf M."/>
            <person name="Daum C."/>
            <person name="Ng V."/>
            <person name="Clum A."/>
            <person name="Steindorff A."/>
            <person name="Ohm R."/>
            <person name="Martin F."/>
            <person name="Silar P."/>
            <person name="Natvig D."/>
            <person name="Lalanne C."/>
            <person name="Gautier V."/>
            <person name="Ament-velasquez S.L."/>
            <person name="Kruys A."/>
            <person name="Hutchinson M.I."/>
            <person name="Powell A.J."/>
            <person name="Barry K."/>
            <person name="Miller A.N."/>
            <person name="Grigoriev I.V."/>
            <person name="Debuchy R."/>
            <person name="Gladieux P."/>
            <person name="Thoren M.H."/>
            <person name="Johannesson H."/>
        </authorList>
    </citation>
    <scope>NUCLEOTIDE SEQUENCE</scope>
    <source>
        <strain evidence="3">SMH2392-1A</strain>
    </source>
</reference>
<keyword evidence="2" id="KW-0732">Signal</keyword>
<dbReference type="RefSeq" id="XP_060294596.1">
    <property type="nucleotide sequence ID" value="XM_060442302.1"/>
</dbReference>
<dbReference type="Proteomes" id="UP001172101">
    <property type="component" value="Unassembled WGS sequence"/>
</dbReference>
<dbReference type="EMBL" id="JAUIRO010000005">
    <property type="protein sequence ID" value="KAK0713273.1"/>
    <property type="molecule type" value="Genomic_DNA"/>
</dbReference>
<evidence type="ECO:0000256" key="1">
    <source>
        <dbReference type="SAM" id="MobiDB-lite"/>
    </source>
</evidence>
<accession>A0AA40ACC9</accession>
<evidence type="ECO:0008006" key="5">
    <source>
        <dbReference type="Google" id="ProtNLM"/>
    </source>
</evidence>
<organism evidence="3 4">
    <name type="scientific">Lasiosphaeria miniovina</name>
    <dbReference type="NCBI Taxonomy" id="1954250"/>
    <lineage>
        <taxon>Eukaryota</taxon>
        <taxon>Fungi</taxon>
        <taxon>Dikarya</taxon>
        <taxon>Ascomycota</taxon>
        <taxon>Pezizomycotina</taxon>
        <taxon>Sordariomycetes</taxon>
        <taxon>Sordariomycetidae</taxon>
        <taxon>Sordariales</taxon>
        <taxon>Lasiosphaeriaceae</taxon>
        <taxon>Lasiosphaeria</taxon>
    </lineage>
</organism>
<name>A0AA40ACC9_9PEZI</name>
<evidence type="ECO:0000313" key="4">
    <source>
        <dbReference type="Proteomes" id="UP001172101"/>
    </source>
</evidence>
<proteinExistence type="predicted"/>
<sequence>MTFSGSFKRFSLVLLIGLISMHLPDRYRLKGGSRQNREGRKGNGGAGRRNEHLMLVPSIPAYLQLIFGFDCRCSVL</sequence>
<dbReference type="AlphaFoldDB" id="A0AA40ACC9"/>
<feature type="region of interest" description="Disordered" evidence="1">
    <location>
        <begin position="29"/>
        <end position="49"/>
    </location>
</feature>
<evidence type="ECO:0000313" key="3">
    <source>
        <dbReference type="EMBL" id="KAK0713273.1"/>
    </source>
</evidence>
<evidence type="ECO:0000256" key="2">
    <source>
        <dbReference type="SAM" id="SignalP"/>
    </source>
</evidence>
<keyword evidence="4" id="KW-1185">Reference proteome</keyword>
<feature type="chain" id="PRO_5041235000" description="Secreted protein" evidence="2">
    <location>
        <begin position="27"/>
        <end position="76"/>
    </location>
</feature>
<comment type="caution">
    <text evidence="3">The sequence shown here is derived from an EMBL/GenBank/DDBJ whole genome shotgun (WGS) entry which is preliminary data.</text>
</comment>
<dbReference type="GeneID" id="85325572"/>
<gene>
    <name evidence="3" type="ORF">B0T26DRAFT_716936</name>
</gene>